<feature type="transmembrane region" description="Helical" evidence="2">
    <location>
        <begin position="180"/>
        <end position="201"/>
    </location>
</feature>
<feature type="transmembrane region" description="Helical" evidence="2">
    <location>
        <begin position="331"/>
        <end position="353"/>
    </location>
</feature>
<protein>
    <submittedName>
        <fullName evidence="3">Putative acyltransferase</fullName>
    </submittedName>
</protein>
<dbReference type="Pfam" id="PF19040">
    <property type="entry name" value="SGNH"/>
    <property type="match status" value="1"/>
</dbReference>
<dbReference type="STRING" id="161896.UL81_07420"/>
<feature type="region of interest" description="Disordered" evidence="1">
    <location>
        <begin position="717"/>
        <end position="744"/>
    </location>
</feature>
<feature type="transmembrane region" description="Helical" evidence="2">
    <location>
        <begin position="151"/>
        <end position="168"/>
    </location>
</feature>
<feature type="transmembrane region" description="Helical" evidence="2">
    <location>
        <begin position="79"/>
        <end position="98"/>
    </location>
</feature>
<name>A0A0F6TBI8_9CORY</name>
<dbReference type="Proteomes" id="UP000033566">
    <property type="component" value="Chromosome"/>
</dbReference>
<keyword evidence="3" id="KW-0808">Transferase</keyword>
<dbReference type="Pfam" id="PF01757">
    <property type="entry name" value="Acyl_transf_3"/>
    <property type="match status" value="1"/>
</dbReference>
<feature type="transmembrane region" description="Helical" evidence="2">
    <location>
        <begin position="268"/>
        <end position="285"/>
    </location>
</feature>
<dbReference type="OrthoDB" id="3404679at2"/>
<keyword evidence="4" id="KW-1185">Reference proteome</keyword>
<dbReference type="RefSeq" id="WP_035105091.1">
    <property type="nucleotide sequence ID" value="NZ_CP011311.1"/>
</dbReference>
<keyword evidence="2" id="KW-0812">Transmembrane</keyword>
<feature type="compositionally biased region" description="Low complexity" evidence="1">
    <location>
        <begin position="731"/>
        <end position="742"/>
    </location>
</feature>
<dbReference type="InterPro" id="IPR002656">
    <property type="entry name" value="Acyl_transf_3_dom"/>
</dbReference>
<dbReference type="PANTHER" id="PTHR23028:SF53">
    <property type="entry name" value="ACYL_TRANSF_3 DOMAIN-CONTAINING PROTEIN"/>
    <property type="match status" value="1"/>
</dbReference>
<gene>
    <name evidence="3" type="primary">wbpC</name>
    <name evidence="3" type="ORF">UL81_07420</name>
</gene>
<organism evidence="3 4">
    <name type="scientific">Corynebacterium camporealensis</name>
    <dbReference type="NCBI Taxonomy" id="161896"/>
    <lineage>
        <taxon>Bacteria</taxon>
        <taxon>Bacillati</taxon>
        <taxon>Actinomycetota</taxon>
        <taxon>Actinomycetes</taxon>
        <taxon>Mycobacteriales</taxon>
        <taxon>Corynebacteriaceae</taxon>
        <taxon>Corynebacterium</taxon>
    </lineage>
</organism>
<dbReference type="GO" id="GO:0016747">
    <property type="term" value="F:acyltransferase activity, transferring groups other than amino-acyl groups"/>
    <property type="evidence" value="ECO:0007669"/>
    <property type="project" value="InterPro"/>
</dbReference>
<evidence type="ECO:0000313" key="3">
    <source>
        <dbReference type="EMBL" id="AKE39439.1"/>
    </source>
</evidence>
<evidence type="ECO:0000256" key="2">
    <source>
        <dbReference type="SAM" id="Phobius"/>
    </source>
</evidence>
<proteinExistence type="predicted"/>
<dbReference type="InterPro" id="IPR043968">
    <property type="entry name" value="SGNH"/>
</dbReference>
<dbReference type="KEGG" id="ccj:UL81_07420"/>
<dbReference type="GO" id="GO:0009103">
    <property type="term" value="P:lipopolysaccharide biosynthetic process"/>
    <property type="evidence" value="ECO:0007669"/>
    <property type="project" value="TreeGrafter"/>
</dbReference>
<dbReference type="PATRIC" id="fig|161896.4.peg.1451"/>
<evidence type="ECO:0000313" key="4">
    <source>
        <dbReference type="Proteomes" id="UP000033566"/>
    </source>
</evidence>
<feature type="transmembrane region" description="Helical" evidence="2">
    <location>
        <begin position="306"/>
        <end position="325"/>
    </location>
</feature>
<feature type="transmembrane region" description="Helical" evidence="2">
    <location>
        <begin position="246"/>
        <end position="262"/>
    </location>
</feature>
<feature type="transmembrane region" description="Helical" evidence="2">
    <location>
        <begin position="42"/>
        <end position="59"/>
    </location>
</feature>
<feature type="transmembrane region" description="Helical" evidence="2">
    <location>
        <begin position="221"/>
        <end position="239"/>
    </location>
</feature>
<keyword evidence="2" id="KW-0472">Membrane</keyword>
<accession>A0A0F6TBI8</accession>
<keyword evidence="2" id="KW-1133">Transmembrane helix</keyword>
<evidence type="ECO:0000256" key="1">
    <source>
        <dbReference type="SAM" id="MobiDB-lite"/>
    </source>
</evidence>
<feature type="transmembrane region" description="Helical" evidence="2">
    <location>
        <begin position="383"/>
        <end position="403"/>
    </location>
</feature>
<dbReference type="InterPro" id="IPR050879">
    <property type="entry name" value="Acyltransferase_3"/>
</dbReference>
<dbReference type="EMBL" id="CP011311">
    <property type="protein sequence ID" value="AKE39439.1"/>
    <property type="molecule type" value="Genomic_DNA"/>
</dbReference>
<sequence>MTKESPRNFRYRYDLDGLRGIAIGLVVIYHVFVGRVSGGVDVFLLLSGYFFLGSQLRYAGKPNASLNPWWPIWRTLRRLVPALVLTVGVTYLLVRFITPQQMRDEFTSQITASLLYFQNWELASQDADYAAASASTSPLQHLWSMSVQGQFYLAAIVFALILAAVMRLRPSTPKMAARRFPTVHQIAGPILIVVTIASFIYASRFGLYGTPDNYYSTFSRAWELTLGAVLAIYGAKLVLPSRLADVATGFGMLCLIFTGALIADSTAYPGPLSLLPLGGAVLIILGGGGRISKAMASKQARWLGDIAYPLYLWHWPLLIVSTVALEMEQPTWWLGIIIVLVSLVLADLTHRFIEKPLRQHRKRPLADDLPVNRALSSMRQPAGAFRAAGGVLVGICVIAVLAIQPLRANQVTSAEGQNLDPQQYPGVMAFVDDLEAPEGMEVKPDPILVGGIMPPVATQHCFVAEGLPADFIPELDKDGNPCIFGDPDAEKTVYLVGGSHAEQWASPLDKLGKEMGFKLVPMLRQACPIELGPEATVTPECAEWGQLVTDRIVEEKPDLVVSNTTRPQGAFGHGPDLVPAGYVAFWDVLAENDIPFMGFRDNPWGFDGEGAPVEFDECYIGTEDAVGCGMRAEQVYEPVDPGSVMLANYENMLAIDTAPWFCNAEGECPVVIGNIMAYRDMHHISNALADSAKPLIADAMRPFLEGERVQQQMPALPDEAPLPTSEPAAPPVVEEAPEVGNPVPYPGVAAGTAV</sequence>
<dbReference type="GO" id="GO:0016020">
    <property type="term" value="C:membrane"/>
    <property type="evidence" value="ECO:0007669"/>
    <property type="project" value="TreeGrafter"/>
</dbReference>
<dbReference type="PANTHER" id="PTHR23028">
    <property type="entry name" value="ACETYLTRANSFERASE"/>
    <property type="match status" value="1"/>
</dbReference>
<dbReference type="AlphaFoldDB" id="A0A0F6TBI8"/>
<feature type="transmembrane region" description="Helical" evidence="2">
    <location>
        <begin position="20"/>
        <end position="36"/>
    </location>
</feature>
<reference evidence="3 4" key="1">
    <citation type="journal article" date="2015" name="Genome Announc.">
        <title>Complete Genome Sequence of Corynebacterium camporealensis DSM 44610, Isolated from the Milk of a Manchega Sheep with Subclinical Mastitis.</title>
        <authorList>
            <person name="Ruckert C."/>
            <person name="Albersmeier A."/>
            <person name="Winkler A."/>
            <person name="Tauch A."/>
        </authorList>
    </citation>
    <scope>NUCLEOTIDE SEQUENCE [LARGE SCALE GENOMIC DNA]</scope>
    <source>
        <strain evidence="3 4">DSM 44610</strain>
    </source>
</reference>
<keyword evidence="3" id="KW-0012">Acyltransferase</keyword>
<dbReference type="HOGENOM" id="CLU_005679_10_1_11"/>